<evidence type="ECO:0000256" key="7">
    <source>
        <dbReference type="SAM" id="MobiDB-lite"/>
    </source>
</evidence>
<dbReference type="InterPro" id="IPR016024">
    <property type="entry name" value="ARM-type_fold"/>
</dbReference>
<evidence type="ECO:0000256" key="1">
    <source>
        <dbReference type="ARBA" id="ARBA00004123"/>
    </source>
</evidence>
<dbReference type="PROSITE" id="PS51366">
    <property type="entry name" value="MI"/>
    <property type="match status" value="1"/>
</dbReference>
<dbReference type="OrthoDB" id="3938623at2759"/>
<dbReference type="SMART" id="SM00543">
    <property type="entry name" value="MIF4G"/>
    <property type="match status" value="1"/>
</dbReference>
<keyword evidence="4" id="KW-0508">mRNA splicing</keyword>
<dbReference type="GO" id="GO:0003723">
    <property type="term" value="F:RNA binding"/>
    <property type="evidence" value="ECO:0007669"/>
    <property type="project" value="InterPro"/>
</dbReference>
<feature type="domain" description="MI" evidence="8">
    <location>
        <begin position="288"/>
        <end position="404"/>
    </location>
</feature>
<dbReference type="GO" id="GO:0000398">
    <property type="term" value="P:mRNA splicing, via spliceosome"/>
    <property type="evidence" value="ECO:0007669"/>
    <property type="project" value="TreeGrafter"/>
</dbReference>
<evidence type="ECO:0000256" key="2">
    <source>
        <dbReference type="ARBA" id="ARBA00006856"/>
    </source>
</evidence>
<evidence type="ECO:0000256" key="5">
    <source>
        <dbReference type="ARBA" id="ARBA00023242"/>
    </source>
</evidence>
<keyword evidence="10" id="KW-1185">Reference proteome</keyword>
<dbReference type="AlphaFoldDB" id="A0A8J2X9K6"/>
<dbReference type="Pfam" id="PF02847">
    <property type="entry name" value="MA3"/>
    <property type="match status" value="1"/>
</dbReference>
<dbReference type="PANTHER" id="PTHR18034:SF3">
    <property type="entry name" value="PRE-MRNA-SPLICING FACTOR CWC22 HOMOLOG"/>
    <property type="match status" value="1"/>
</dbReference>
<dbReference type="InterPro" id="IPR003890">
    <property type="entry name" value="MIF4G-like_typ-3"/>
</dbReference>
<protein>
    <recommendedName>
        <fullName evidence="6">Pre-mRNA-splicing factor CWC22</fullName>
    </recommendedName>
</protein>
<sequence length="555" mass="64520">MEKKVAIELQKSNWGALGSHIESIVQELDEANLEESMKSLVEVNVVRGEKLVVRYVLKYQNLNNNPNLYAAFSSVLNSELPQYGRILAQEATVRFIHGYREMDDQKVLTMVSLLAEMFNYKIIHEIVILQVLHTLLENLEDRSLRIVIELLRISGKRLLEVSKTAHNMIFEKLREILQGGKLSPALAELLESLFDLRRTDYHGFESTRLELPDFDVRTHTFMIDDDIQTNSSSLGNFEYDPQFLENEKKYEEWKLQFIENLNAQHAATQGNEQPPIFVSDMTYKDNIEFKKEIYLILKSSLSSDEAAHKIFKLRVPDAAKSHVVDIIVKSSYQEATFSKFYGLLSEKLCGSHRSWKPAFEHVFAENYDNSDELEPAQLRTIGKFWGHLLASDYMGFEVFSRVHLNEDETNPPQRVLLKFILLELVAELGINELQDRFQEEYIQPFLAQLFPREDASHMRYSINYFTAIGLGALTDQMRQRLTIVQKIKIANFTDITAEETKMPSERRMSREPLPCKSTAHPSKRERSRTPPRRMRTRNRSVTPPRRRNRSKSPQR</sequence>
<dbReference type="PANTHER" id="PTHR18034">
    <property type="entry name" value="CELL CYCLE CONTROL PROTEIN CWF22-RELATED"/>
    <property type="match status" value="1"/>
</dbReference>
<name>A0A8J2X9K6_ZYGB2</name>
<feature type="compositionally biased region" description="Basic residues" evidence="7">
    <location>
        <begin position="529"/>
        <end position="555"/>
    </location>
</feature>
<feature type="compositionally biased region" description="Basic and acidic residues" evidence="7">
    <location>
        <begin position="500"/>
        <end position="510"/>
    </location>
</feature>
<dbReference type="SUPFAM" id="SSF48371">
    <property type="entry name" value="ARM repeat"/>
    <property type="match status" value="1"/>
</dbReference>
<accession>A0A8J2X9K6</accession>
<comment type="similarity">
    <text evidence="2">Belongs to the CWC22 family.</text>
</comment>
<evidence type="ECO:0000256" key="4">
    <source>
        <dbReference type="ARBA" id="ARBA00023187"/>
    </source>
</evidence>
<organism evidence="9 10">
    <name type="scientific">Zygosaccharomyces bailii (strain CLIB 213 / ATCC 58445 / CBS 680 / BCRC 21525 / NBRC 1098 / NCYC 1416 / NRRL Y-2227)</name>
    <dbReference type="NCBI Taxonomy" id="1333698"/>
    <lineage>
        <taxon>Eukaryota</taxon>
        <taxon>Fungi</taxon>
        <taxon>Dikarya</taxon>
        <taxon>Ascomycota</taxon>
        <taxon>Saccharomycotina</taxon>
        <taxon>Saccharomycetes</taxon>
        <taxon>Saccharomycetales</taxon>
        <taxon>Saccharomycetaceae</taxon>
        <taxon>Zygosaccharomyces</taxon>
    </lineage>
</organism>
<dbReference type="Gene3D" id="1.25.40.180">
    <property type="match status" value="1"/>
</dbReference>
<dbReference type="Proteomes" id="UP000019375">
    <property type="component" value="Unassembled WGS sequence"/>
</dbReference>
<dbReference type="GO" id="GO:0071013">
    <property type="term" value="C:catalytic step 2 spliceosome"/>
    <property type="evidence" value="ECO:0007669"/>
    <property type="project" value="TreeGrafter"/>
</dbReference>
<dbReference type="SMART" id="SM00544">
    <property type="entry name" value="MA3"/>
    <property type="match status" value="1"/>
</dbReference>
<dbReference type="InterPro" id="IPR050781">
    <property type="entry name" value="CWC22_splicing_factor"/>
</dbReference>
<comment type="subcellular location">
    <subcellularLocation>
        <location evidence="1">Nucleus</location>
    </subcellularLocation>
</comment>
<evidence type="ECO:0000313" key="9">
    <source>
        <dbReference type="EMBL" id="CDF90509.1"/>
    </source>
</evidence>
<evidence type="ECO:0000313" key="10">
    <source>
        <dbReference type="Proteomes" id="UP000019375"/>
    </source>
</evidence>
<dbReference type="EMBL" id="HG316460">
    <property type="protein sequence ID" value="CDF90509.1"/>
    <property type="molecule type" value="Genomic_DNA"/>
</dbReference>
<feature type="region of interest" description="Disordered" evidence="7">
    <location>
        <begin position="500"/>
        <end position="555"/>
    </location>
</feature>
<gene>
    <name evidence="9" type="ORF">BN860_02674g</name>
</gene>
<keyword evidence="5" id="KW-0539">Nucleus</keyword>
<keyword evidence="3" id="KW-0507">mRNA processing</keyword>
<evidence type="ECO:0000256" key="6">
    <source>
        <dbReference type="ARBA" id="ARBA00040804"/>
    </source>
</evidence>
<evidence type="ECO:0000259" key="8">
    <source>
        <dbReference type="PROSITE" id="PS51366"/>
    </source>
</evidence>
<dbReference type="Pfam" id="PF02854">
    <property type="entry name" value="MIF4G"/>
    <property type="match status" value="1"/>
</dbReference>
<proteinExistence type="inferred from homology"/>
<dbReference type="InterPro" id="IPR003891">
    <property type="entry name" value="Initiation_fac_eIF4g_MI"/>
</dbReference>
<reference evidence="10" key="1">
    <citation type="journal article" date="2013" name="Genome Announc.">
        <title>Genome sequence of the food spoilage yeast Zygosaccharomyces bailii CLIB 213(T).</title>
        <authorList>
            <person name="Galeote V."/>
            <person name="Bigey F."/>
            <person name="Devillers H."/>
            <person name="Neuveglise C."/>
            <person name="Dequin S."/>
        </authorList>
    </citation>
    <scope>NUCLEOTIDE SEQUENCE [LARGE SCALE GENOMIC DNA]</scope>
    <source>
        <strain evidence="10">CLIB 213 / ATCC 58445 / CBS 680 / CCRC 21525 / NBRC 1098 / NCYC 1416 / NRRL Y-2227</strain>
    </source>
</reference>
<evidence type="ECO:0000256" key="3">
    <source>
        <dbReference type="ARBA" id="ARBA00022664"/>
    </source>
</evidence>